<reference evidence="2 3" key="1">
    <citation type="submission" date="2022-10" db="EMBL/GenBank/DDBJ databases">
        <title>Luteolibacter flavescens strain MCCC 1K03193, whole genome shotgun sequencing project.</title>
        <authorList>
            <person name="Zhao G."/>
            <person name="Shen L."/>
        </authorList>
    </citation>
    <scope>NUCLEOTIDE SEQUENCE [LARGE SCALE GENOMIC DNA]</scope>
    <source>
        <strain evidence="2 3">MCCC 1K03193</strain>
    </source>
</reference>
<keyword evidence="3" id="KW-1185">Reference proteome</keyword>
<feature type="chain" id="PRO_5047136652" description="DUF2931 family protein" evidence="1">
    <location>
        <begin position="17"/>
        <end position="410"/>
    </location>
</feature>
<dbReference type="RefSeq" id="WP_264503347.1">
    <property type="nucleotide sequence ID" value="NZ_JAPDDS010000017.1"/>
</dbReference>
<organism evidence="2 3">
    <name type="scientific">Luteolibacter flavescens</name>
    <dbReference type="NCBI Taxonomy" id="1859460"/>
    <lineage>
        <taxon>Bacteria</taxon>
        <taxon>Pseudomonadati</taxon>
        <taxon>Verrucomicrobiota</taxon>
        <taxon>Verrucomicrobiia</taxon>
        <taxon>Verrucomicrobiales</taxon>
        <taxon>Verrucomicrobiaceae</taxon>
        <taxon>Luteolibacter</taxon>
    </lineage>
</organism>
<evidence type="ECO:0008006" key="4">
    <source>
        <dbReference type="Google" id="ProtNLM"/>
    </source>
</evidence>
<evidence type="ECO:0000313" key="3">
    <source>
        <dbReference type="Proteomes" id="UP001207930"/>
    </source>
</evidence>
<evidence type="ECO:0000256" key="1">
    <source>
        <dbReference type="SAM" id="SignalP"/>
    </source>
</evidence>
<comment type="caution">
    <text evidence="2">The sequence shown here is derived from an EMBL/GenBank/DDBJ whole genome shotgun (WGS) entry which is preliminary data.</text>
</comment>
<name>A0ABT3FVY7_9BACT</name>
<proteinExistence type="predicted"/>
<evidence type="ECO:0000313" key="2">
    <source>
        <dbReference type="EMBL" id="MCW1887391.1"/>
    </source>
</evidence>
<dbReference type="EMBL" id="JAPDDS010000017">
    <property type="protein sequence ID" value="MCW1887391.1"/>
    <property type="molecule type" value="Genomic_DNA"/>
</dbReference>
<keyword evidence="1" id="KW-0732">Signal</keyword>
<protein>
    <recommendedName>
        <fullName evidence="4">DUF2931 family protein</fullName>
    </recommendedName>
</protein>
<feature type="signal peptide" evidence="1">
    <location>
        <begin position="1"/>
        <end position="16"/>
    </location>
</feature>
<sequence length="410" mass="45596">MKTITILLLTATAASAYTLHEWGTFTTVAGSDGVLLTGLEREEAPLPTFTYSHYGLENGNLRVAPDEIVKEHGRMPILSMMKGMDRPLRGVTVKMETPVIYFHSDKAFDVSVKVGFNGGTISQWYPDRSGGETLPVPKARKTVDIKDVEDWAIDFTKPWKGSIEWQARVLSPEESRNTILFKPWESLHWMRPRVPEANAVRTANGETEGFLFYRGIGAFNPGLTTTVGADETLRLKNRTGGDIPFAFVFEKTAGTTRWMVMKEGLKAGAAAEVPVSGFTESSAAFDETVYREMVAGLTATGLLESEARAMVETWWNSYFAQNGLRVFWVVPEAKTEAILPLEVSPKPEKSVRVIVGRSEVLRPTTEREWLALSQDPDKNRREAWANLCSHDRFGLAYLKRLEALGATAAK</sequence>
<dbReference type="Proteomes" id="UP001207930">
    <property type="component" value="Unassembled WGS sequence"/>
</dbReference>
<gene>
    <name evidence="2" type="ORF">OKA04_21820</name>
</gene>
<accession>A0ABT3FVY7</accession>